<comment type="caution">
    <text evidence="2">The sequence shown here is derived from an EMBL/GenBank/DDBJ whole genome shotgun (WGS) entry which is preliminary data.</text>
</comment>
<sequence>MPVALSSSRTAYRGTGWRVVEAQHKVSTLKLVETLAEQALLEEVLEASKPPLPHDCAGLDYLLATPFRYGPYPHGSRFRRAGRTPGVFYAAERVETALAEMAFYRLLFFAESPATPLPANAADYTAFAAALATDASIDLTVPPLSETGNWTDRTDYAACQALADTARGEEIELIRYRSVRDPAGGANLAVLTCAVFAQRAPIDRQTWKIQVGRHGVQALCDFPRQSLEFVRAGFAADPRLG</sequence>
<name>A0A927IT71_9HYPH</name>
<proteinExistence type="predicted"/>
<evidence type="ECO:0000313" key="2">
    <source>
        <dbReference type="EMBL" id="MBD8066244.1"/>
    </source>
</evidence>
<gene>
    <name evidence="2" type="ORF">IC608_12265</name>
</gene>
<accession>A0A927IT71</accession>
<dbReference type="InterPro" id="IPR014914">
    <property type="entry name" value="RES_dom"/>
</dbReference>
<organism evidence="2 3">
    <name type="scientific">Devosia oryzisoli</name>
    <dbReference type="NCBI Taxonomy" id="2774138"/>
    <lineage>
        <taxon>Bacteria</taxon>
        <taxon>Pseudomonadati</taxon>
        <taxon>Pseudomonadota</taxon>
        <taxon>Alphaproteobacteria</taxon>
        <taxon>Hyphomicrobiales</taxon>
        <taxon>Devosiaceae</taxon>
        <taxon>Devosia</taxon>
    </lineage>
</organism>
<dbReference type="RefSeq" id="WP_191775750.1">
    <property type="nucleotide sequence ID" value="NZ_JACYFU010000003.1"/>
</dbReference>
<dbReference type="Proteomes" id="UP000654108">
    <property type="component" value="Unassembled WGS sequence"/>
</dbReference>
<feature type="domain" description="RES" evidence="1">
    <location>
        <begin position="66"/>
        <end position="202"/>
    </location>
</feature>
<keyword evidence="3" id="KW-1185">Reference proteome</keyword>
<evidence type="ECO:0000259" key="1">
    <source>
        <dbReference type="SMART" id="SM00953"/>
    </source>
</evidence>
<evidence type="ECO:0000313" key="3">
    <source>
        <dbReference type="Proteomes" id="UP000654108"/>
    </source>
</evidence>
<reference evidence="2" key="1">
    <citation type="submission" date="2020-09" db="EMBL/GenBank/DDBJ databases">
        <title>Genome seq and assembly of Devosia sp.</title>
        <authorList>
            <person name="Chhetri G."/>
        </authorList>
    </citation>
    <scope>NUCLEOTIDE SEQUENCE</scope>
    <source>
        <strain evidence="2">PTR5</strain>
    </source>
</reference>
<dbReference type="Pfam" id="PF08808">
    <property type="entry name" value="RES"/>
    <property type="match status" value="1"/>
</dbReference>
<dbReference type="EMBL" id="JACYFU010000003">
    <property type="protein sequence ID" value="MBD8066244.1"/>
    <property type="molecule type" value="Genomic_DNA"/>
</dbReference>
<dbReference type="SMART" id="SM00953">
    <property type="entry name" value="RES"/>
    <property type="match status" value="1"/>
</dbReference>
<dbReference type="AlphaFoldDB" id="A0A927IT71"/>
<protein>
    <submittedName>
        <fullName evidence="2">RES family NAD+ phosphorylase</fullName>
    </submittedName>
</protein>